<dbReference type="AlphaFoldDB" id="A0A8C6WK08"/>
<reference evidence="3" key="1">
    <citation type="submission" date="2025-08" db="UniProtKB">
        <authorList>
            <consortium name="Ensembl"/>
        </authorList>
    </citation>
    <scope>IDENTIFICATION</scope>
</reference>
<dbReference type="GO" id="GO:0046872">
    <property type="term" value="F:metal ion binding"/>
    <property type="evidence" value="ECO:0007669"/>
    <property type="project" value="UniProtKB-KW"/>
</dbReference>
<dbReference type="Pfam" id="PF23010">
    <property type="entry name" value="RA_3"/>
    <property type="match status" value="1"/>
</dbReference>
<evidence type="ECO:0000313" key="3">
    <source>
        <dbReference type="Ensembl" id="ENSNMLP00000012974.1"/>
    </source>
</evidence>
<dbReference type="SUPFAM" id="SSF50729">
    <property type="entry name" value="PH domain-like"/>
    <property type="match status" value="1"/>
</dbReference>
<feature type="domain" description="PHLPP-like RA" evidence="2">
    <location>
        <begin position="48"/>
        <end position="124"/>
    </location>
</feature>
<evidence type="ECO:0000256" key="1">
    <source>
        <dbReference type="ARBA" id="ARBA00022723"/>
    </source>
</evidence>
<name>A0A8C6WK08_9GOBI</name>
<keyword evidence="1" id="KW-0479">Metal-binding</keyword>
<protein>
    <submittedName>
        <fullName evidence="3">PH domain and leucine rich repeat protein phosphatase 2</fullName>
    </submittedName>
</protein>
<evidence type="ECO:0000313" key="4">
    <source>
        <dbReference type="Proteomes" id="UP000694523"/>
    </source>
</evidence>
<accession>A0A8C6WK08</accession>
<dbReference type="InterPro" id="IPR011993">
    <property type="entry name" value="PH-like_dom_sf"/>
</dbReference>
<organism evidence="3 4">
    <name type="scientific">Neogobius melanostomus</name>
    <name type="common">round goby</name>
    <dbReference type="NCBI Taxonomy" id="47308"/>
    <lineage>
        <taxon>Eukaryota</taxon>
        <taxon>Metazoa</taxon>
        <taxon>Chordata</taxon>
        <taxon>Craniata</taxon>
        <taxon>Vertebrata</taxon>
        <taxon>Euteleostomi</taxon>
        <taxon>Actinopterygii</taxon>
        <taxon>Neopterygii</taxon>
        <taxon>Teleostei</taxon>
        <taxon>Neoteleostei</taxon>
        <taxon>Acanthomorphata</taxon>
        <taxon>Gobiaria</taxon>
        <taxon>Gobiiformes</taxon>
        <taxon>Gobioidei</taxon>
        <taxon>Gobiidae</taxon>
        <taxon>Benthophilinae</taxon>
        <taxon>Neogobiini</taxon>
        <taxon>Neogobius</taxon>
    </lineage>
</organism>
<dbReference type="Gene3D" id="2.30.29.30">
    <property type="entry name" value="Pleckstrin-homology domain (PH domain)/Phosphotyrosine-binding domain (PTB)"/>
    <property type="match status" value="1"/>
</dbReference>
<dbReference type="Proteomes" id="UP000694523">
    <property type="component" value="Unplaced"/>
</dbReference>
<reference evidence="3" key="2">
    <citation type="submission" date="2025-09" db="UniProtKB">
        <authorList>
            <consortium name="Ensembl"/>
        </authorList>
    </citation>
    <scope>IDENTIFICATION</scope>
</reference>
<dbReference type="InterPro" id="IPR055071">
    <property type="entry name" value="RA_PHLPP-like"/>
</dbReference>
<dbReference type="Ensembl" id="ENSNMLT00000014625.1">
    <property type="protein sequence ID" value="ENSNMLP00000012974.1"/>
    <property type="gene ID" value="ENSNMLG00000008769.1"/>
</dbReference>
<proteinExistence type="predicted"/>
<keyword evidence="4" id="KW-1185">Reference proteome</keyword>
<sequence>VIRNGSRSCREWLKGDTQRGCVCLYGGSVDTQPSASGAQSSSTPQNDLQLVLCTTNTTVQELCTQRGGKALYVQLHGDLVRRLDSSERPLQMVYEYLTAMGYSDPARIQQEAANSDLSCLIRFYSGEPTRALLLKGVFSVRKGKTQLHKWTERQVILCGTCLIVASVKDSLTGKMHIMPLIGGKVEEVKRRSHCLMFSSAGSQAQTYYVNFDTLADYQRWHRKASKVVSQTVSLVDLSCYSLETVSEYLFYSQDITHLNLRHNFMSLEGPGSLINLPR</sequence>
<evidence type="ECO:0000259" key="2">
    <source>
        <dbReference type="Pfam" id="PF23010"/>
    </source>
</evidence>